<gene>
    <name evidence="2" type="ORF">DET45_105138</name>
</gene>
<evidence type="ECO:0000313" key="2">
    <source>
        <dbReference type="EMBL" id="PWW13792.1"/>
    </source>
</evidence>
<feature type="transmembrane region" description="Helical" evidence="1">
    <location>
        <begin position="87"/>
        <end position="107"/>
    </location>
</feature>
<accession>A0A317QC76</accession>
<keyword evidence="1" id="KW-1133">Transmembrane helix</keyword>
<comment type="caution">
    <text evidence="2">The sequence shown here is derived from an EMBL/GenBank/DDBJ whole genome shotgun (WGS) entry which is preliminary data.</text>
</comment>
<keyword evidence="1" id="KW-0472">Membrane</keyword>
<dbReference type="RefSeq" id="WP_110075770.1">
    <property type="nucleotide sequence ID" value="NZ_QGTT01000005.1"/>
</dbReference>
<organism evidence="2 3">
    <name type="scientific">Pseudidiomarina maritima</name>
    <dbReference type="NCBI Taxonomy" id="519453"/>
    <lineage>
        <taxon>Bacteria</taxon>
        <taxon>Pseudomonadati</taxon>
        <taxon>Pseudomonadota</taxon>
        <taxon>Gammaproteobacteria</taxon>
        <taxon>Alteromonadales</taxon>
        <taxon>Idiomarinaceae</taxon>
        <taxon>Pseudidiomarina</taxon>
    </lineage>
</organism>
<evidence type="ECO:0000256" key="1">
    <source>
        <dbReference type="SAM" id="Phobius"/>
    </source>
</evidence>
<feature type="transmembrane region" description="Helical" evidence="1">
    <location>
        <begin position="51"/>
        <end position="75"/>
    </location>
</feature>
<reference evidence="2 3" key="1">
    <citation type="submission" date="2018-05" db="EMBL/GenBank/DDBJ databases">
        <title>Freshwater and sediment microbial communities from various areas in North America, analyzing microbe dynamics in response to fracking.</title>
        <authorList>
            <person name="Lamendella R."/>
        </authorList>
    </citation>
    <scope>NUCLEOTIDE SEQUENCE [LARGE SCALE GENOMIC DNA]</scope>
    <source>
        <strain evidence="2 3">125B1</strain>
    </source>
</reference>
<evidence type="ECO:0000313" key="3">
    <source>
        <dbReference type="Proteomes" id="UP000246964"/>
    </source>
</evidence>
<name>A0A317QC76_9GAMM</name>
<proteinExistence type="predicted"/>
<dbReference type="EMBL" id="QGTT01000005">
    <property type="protein sequence ID" value="PWW13792.1"/>
    <property type="molecule type" value="Genomic_DNA"/>
</dbReference>
<feature type="transmembrane region" description="Helical" evidence="1">
    <location>
        <begin position="119"/>
        <end position="136"/>
    </location>
</feature>
<keyword evidence="3" id="KW-1185">Reference proteome</keyword>
<keyword evidence="1" id="KW-0812">Transmembrane</keyword>
<dbReference type="Proteomes" id="UP000246964">
    <property type="component" value="Unassembled WGS sequence"/>
</dbReference>
<dbReference type="AlphaFoldDB" id="A0A317QC76"/>
<protein>
    <submittedName>
        <fullName evidence="2">Uncharacterized protein</fullName>
    </submittedName>
</protein>
<dbReference type="OrthoDB" id="7907428at2"/>
<sequence>MARIMIAFALAVIGAALVATVIQTQFNLAALVALSVPIDLTVRMHAISHDLLHFGPIIALIFIPTFAIAFVVAYWLSVKLKVAERWWFILAGGVGLAVAFTLIDSLAPMPTLIAANRTLLGFILMSSCGAFGGWIFDRLWHPRPQELLEELP</sequence>